<protein>
    <submittedName>
        <fullName evidence="1">Uncharacterized protein</fullName>
    </submittedName>
</protein>
<organism evidence="1 2">
    <name type="scientific">Eubacterium segne</name>
    <dbReference type="NCBI Taxonomy" id="2763045"/>
    <lineage>
        <taxon>Bacteria</taxon>
        <taxon>Bacillati</taxon>
        <taxon>Bacillota</taxon>
        <taxon>Clostridia</taxon>
        <taxon>Eubacteriales</taxon>
        <taxon>Eubacteriaceae</taxon>
        <taxon>Eubacterium</taxon>
    </lineage>
</organism>
<dbReference type="Proteomes" id="UP000597877">
    <property type="component" value="Unassembled WGS sequence"/>
</dbReference>
<accession>A0ABR7F1C5</accession>
<proteinExistence type="predicted"/>
<reference evidence="1 2" key="1">
    <citation type="submission" date="2020-08" db="EMBL/GenBank/DDBJ databases">
        <title>Genome public.</title>
        <authorList>
            <person name="Liu C."/>
            <person name="Sun Q."/>
        </authorList>
    </citation>
    <scope>NUCLEOTIDE SEQUENCE [LARGE SCALE GENOMIC DNA]</scope>
    <source>
        <strain evidence="1 2">BX4</strain>
    </source>
</reference>
<gene>
    <name evidence="1" type="ORF">H8S00_05255</name>
</gene>
<dbReference type="EMBL" id="JACOOZ010000003">
    <property type="protein sequence ID" value="MBC5667394.1"/>
    <property type="molecule type" value="Genomic_DNA"/>
</dbReference>
<evidence type="ECO:0000313" key="1">
    <source>
        <dbReference type="EMBL" id="MBC5667394.1"/>
    </source>
</evidence>
<name>A0ABR7F1C5_9FIRM</name>
<dbReference type="RefSeq" id="WP_186840175.1">
    <property type="nucleotide sequence ID" value="NZ_JACOOZ010000003.1"/>
</dbReference>
<evidence type="ECO:0000313" key="2">
    <source>
        <dbReference type="Proteomes" id="UP000597877"/>
    </source>
</evidence>
<keyword evidence="2" id="KW-1185">Reference proteome</keyword>
<comment type="caution">
    <text evidence="1">The sequence shown here is derived from an EMBL/GenBank/DDBJ whole genome shotgun (WGS) entry which is preliminary data.</text>
</comment>
<sequence>MYCFQKKDGTIKKRYKETLKYITTSRIRHSKITCGNTEEVVDEYDCYATIPKKFTESSKTSVIKKINEICMEFSCQYKIWYSHDDIQIEFNGDNVEFMLNKIKKYL</sequence>